<dbReference type="EMBL" id="PJZF01000047">
    <property type="protein sequence ID" value="PLR29877.1"/>
    <property type="molecule type" value="Genomic_DNA"/>
</dbReference>
<sequence>MYDHELAHIDGAEAQVRDSIVAAFSKLNRIADAHEYIQQQQSDFKAQMMEHRKNGLLRLAHKGRENAIKALANEFGINVTIEAEPAACDMEKKMTNAKEIALAYQRLTAAEAASATLLTSYKTARGAALPEEIAAMFRALDNALNEHTSELRAAASAVLVADA</sequence>
<keyword evidence="2" id="KW-1185">Reference proteome</keyword>
<evidence type="ECO:0000313" key="2">
    <source>
        <dbReference type="Proteomes" id="UP000234240"/>
    </source>
</evidence>
<reference evidence="1 2" key="1">
    <citation type="submission" date="2017-12" db="EMBL/GenBank/DDBJ databases">
        <title>Characterization of six clinical isolates of Enterochimera gen. nov., a novel genus of the Yersiniaciae family and the three species Enterochimera arupensis sp. nov., Enterochimera coloradensis sp. nov, and Enterochimera californica sp. nov.</title>
        <authorList>
            <person name="Rossi A."/>
            <person name="Fisher M."/>
        </authorList>
    </citation>
    <scope>NUCLEOTIDE SEQUENCE [LARGE SCALE GENOMIC DNA]</scope>
    <source>
        <strain evidence="2">2015-Iso6</strain>
    </source>
</reference>
<name>A0A2N5DTK8_9GAMM</name>
<dbReference type="AlphaFoldDB" id="A0A2N5DTK8"/>
<comment type="caution">
    <text evidence="1">The sequence shown here is derived from an EMBL/GenBank/DDBJ whole genome shotgun (WGS) entry which is preliminary data.</text>
</comment>
<protein>
    <submittedName>
        <fullName evidence="1">Uncharacterized protein</fullName>
    </submittedName>
</protein>
<accession>A0A2N5DTK8</accession>
<evidence type="ECO:0000313" key="1">
    <source>
        <dbReference type="EMBL" id="PLR29877.1"/>
    </source>
</evidence>
<dbReference type="Proteomes" id="UP000234240">
    <property type="component" value="Unassembled WGS sequence"/>
</dbReference>
<proteinExistence type="predicted"/>
<organism evidence="1 2">
    <name type="scientific">Chimaeribacter californicus</name>
    <dbReference type="NCBI Taxonomy" id="2060067"/>
    <lineage>
        <taxon>Bacteria</taxon>
        <taxon>Pseudomonadati</taxon>
        <taxon>Pseudomonadota</taxon>
        <taxon>Gammaproteobacteria</taxon>
        <taxon>Enterobacterales</taxon>
        <taxon>Yersiniaceae</taxon>
        <taxon>Chimaeribacter</taxon>
    </lineage>
</organism>
<gene>
    <name evidence="1" type="ORF">CYR55_22570</name>
</gene>